<evidence type="ECO:0000313" key="2">
    <source>
        <dbReference type="Proteomes" id="UP000789739"/>
    </source>
</evidence>
<reference evidence="1" key="1">
    <citation type="submission" date="2021-06" db="EMBL/GenBank/DDBJ databases">
        <authorList>
            <person name="Kallberg Y."/>
            <person name="Tangrot J."/>
            <person name="Rosling A."/>
        </authorList>
    </citation>
    <scope>NUCLEOTIDE SEQUENCE</scope>
    <source>
        <strain evidence="1">BR232B</strain>
    </source>
</reference>
<feature type="non-terminal residue" evidence="1">
    <location>
        <position position="1"/>
    </location>
</feature>
<feature type="non-terminal residue" evidence="1">
    <location>
        <position position="64"/>
    </location>
</feature>
<gene>
    <name evidence="1" type="ORF">PBRASI_LOCUS10332</name>
</gene>
<comment type="caution">
    <text evidence="1">The sequence shown here is derived from an EMBL/GenBank/DDBJ whole genome shotgun (WGS) entry which is preliminary data.</text>
</comment>
<proteinExistence type="predicted"/>
<protein>
    <submittedName>
        <fullName evidence="1">2873_t:CDS:1</fullName>
    </submittedName>
</protein>
<dbReference type="AlphaFoldDB" id="A0A9N9DY53"/>
<sequence>ARRRYWTIRQFPSSGDCITANEDTLISVPERNDLVSETRWIWNSFRMVKHPPNEQDFGFRAEQM</sequence>
<dbReference type="Proteomes" id="UP000789739">
    <property type="component" value="Unassembled WGS sequence"/>
</dbReference>
<name>A0A9N9DY53_9GLOM</name>
<organism evidence="1 2">
    <name type="scientific">Paraglomus brasilianum</name>
    <dbReference type="NCBI Taxonomy" id="144538"/>
    <lineage>
        <taxon>Eukaryota</taxon>
        <taxon>Fungi</taxon>
        <taxon>Fungi incertae sedis</taxon>
        <taxon>Mucoromycota</taxon>
        <taxon>Glomeromycotina</taxon>
        <taxon>Glomeromycetes</taxon>
        <taxon>Paraglomerales</taxon>
        <taxon>Paraglomeraceae</taxon>
        <taxon>Paraglomus</taxon>
    </lineage>
</organism>
<dbReference type="EMBL" id="CAJVPI010002979">
    <property type="protein sequence ID" value="CAG8652395.1"/>
    <property type="molecule type" value="Genomic_DNA"/>
</dbReference>
<keyword evidence="2" id="KW-1185">Reference proteome</keyword>
<evidence type="ECO:0000313" key="1">
    <source>
        <dbReference type="EMBL" id="CAG8652395.1"/>
    </source>
</evidence>
<accession>A0A9N9DY53</accession>